<accession>A0AC61QJ97</accession>
<reference evidence="1" key="1">
    <citation type="submission" date="2019-03" db="EMBL/GenBank/DDBJ databases">
        <title>Candidatus Syntrophosphaera thermopropionivorans: a novel player in syntrophic propionate oxidation during anaerobic digestion.</title>
        <authorList>
            <person name="Dyksma S."/>
        </authorList>
    </citation>
    <scope>NUCLEOTIDE SEQUENCE</scope>
    <source>
        <strain evidence="1">W5</strain>
    </source>
</reference>
<name>A0AC61QJ97_9BACT</name>
<proteinExistence type="predicted"/>
<organism evidence="1 2">
    <name type="scientific">Candidatus Syntrophosphaera thermopropionivorans</name>
    <dbReference type="NCBI Taxonomy" id="2593015"/>
    <lineage>
        <taxon>Bacteria</taxon>
        <taxon>Pseudomonadati</taxon>
        <taxon>Candidatus Cloacimonadota</taxon>
        <taxon>Candidatus Cloacimonadia</taxon>
        <taxon>Candidatus Cloacimonadales</taxon>
        <taxon>Candidatus Cloacimonadaceae</taxon>
        <taxon>Candidatus Syntrophosphaera</taxon>
    </lineage>
</organism>
<comment type="caution">
    <text evidence="1">The sequence shown here is derived from an EMBL/GenBank/DDBJ whole genome shotgun (WGS) entry which is preliminary data.</text>
</comment>
<keyword evidence="2" id="KW-1185">Reference proteome</keyword>
<sequence>MNSRTKILISLMILIFCGSMLWGESYGEKTAANLKAKGWNPSLIVILISTLPLVELRGSIPVAIAVLGMPWQKAVALSILGNMLPIPFLLLLLEWFFKMISRYKWGKKFTDWMYNRTRNKGKVVERYEEIGLAIYVGIPLPGTGGWTGSLAAKIFGLPFAKSLLWIFIGVLIAATLVTLLTLLGVAIF</sequence>
<dbReference type="Proteomes" id="UP000294588">
    <property type="component" value="Unassembled WGS sequence"/>
</dbReference>
<dbReference type="EMBL" id="SMOG01000008">
    <property type="protein sequence ID" value="TDF73141.1"/>
    <property type="molecule type" value="Genomic_DNA"/>
</dbReference>
<evidence type="ECO:0000313" key="1">
    <source>
        <dbReference type="EMBL" id="TDF73141.1"/>
    </source>
</evidence>
<evidence type="ECO:0000313" key="2">
    <source>
        <dbReference type="Proteomes" id="UP000294588"/>
    </source>
</evidence>
<gene>
    <name evidence="1" type="ORF">E0946_03765</name>
</gene>
<protein>
    <submittedName>
        <fullName evidence="1">Small multi-drug export (Modular protein)</fullName>
    </submittedName>
</protein>